<evidence type="ECO:0000313" key="1">
    <source>
        <dbReference type="EMBL" id="KAG0419588.1"/>
    </source>
</evidence>
<reference evidence="1 2" key="1">
    <citation type="journal article" date="2020" name="Cell">
        <title>Large-Scale Comparative Analyses of Tick Genomes Elucidate Their Genetic Diversity and Vector Capacities.</title>
        <authorList>
            <consortium name="Tick Genome and Microbiome Consortium (TIGMIC)"/>
            <person name="Jia N."/>
            <person name="Wang J."/>
            <person name="Shi W."/>
            <person name="Du L."/>
            <person name="Sun Y."/>
            <person name="Zhan W."/>
            <person name="Jiang J.F."/>
            <person name="Wang Q."/>
            <person name="Zhang B."/>
            <person name="Ji P."/>
            <person name="Bell-Sakyi L."/>
            <person name="Cui X.M."/>
            <person name="Yuan T.T."/>
            <person name="Jiang B.G."/>
            <person name="Yang W.F."/>
            <person name="Lam T.T."/>
            <person name="Chang Q.C."/>
            <person name="Ding S.J."/>
            <person name="Wang X.J."/>
            <person name="Zhu J.G."/>
            <person name="Ruan X.D."/>
            <person name="Zhao L."/>
            <person name="Wei J.T."/>
            <person name="Ye R.Z."/>
            <person name="Que T.C."/>
            <person name="Du C.H."/>
            <person name="Zhou Y.H."/>
            <person name="Cheng J.X."/>
            <person name="Dai P.F."/>
            <person name="Guo W.B."/>
            <person name="Han X.H."/>
            <person name="Huang E.J."/>
            <person name="Li L.F."/>
            <person name="Wei W."/>
            <person name="Gao Y.C."/>
            <person name="Liu J.Z."/>
            <person name="Shao H.Z."/>
            <person name="Wang X."/>
            <person name="Wang C.C."/>
            <person name="Yang T.C."/>
            <person name="Huo Q.B."/>
            <person name="Li W."/>
            <person name="Chen H.Y."/>
            <person name="Chen S.E."/>
            <person name="Zhou L.G."/>
            <person name="Ni X.B."/>
            <person name="Tian J.H."/>
            <person name="Sheng Y."/>
            <person name="Liu T."/>
            <person name="Pan Y.S."/>
            <person name="Xia L.Y."/>
            <person name="Li J."/>
            <person name="Zhao F."/>
            <person name="Cao W.C."/>
        </authorList>
    </citation>
    <scope>NUCLEOTIDE SEQUENCE [LARGE SCALE GENOMIC DNA]</scope>
    <source>
        <strain evidence="1">Iper-2018</strain>
    </source>
</reference>
<name>A0AC60PI93_IXOPE</name>
<proteinExistence type="predicted"/>
<sequence>MNTESNASVDFFSKTANGRTANIPLLSHMAECNNCKVFWSETEVIHREENEIKRVVKETADMAFFGISLRKRHVDPGLFGHLSATRIPWSCKKKIIKAYRDATSARVLELNRASVRLWTILLGEGYRNHQRFRLWDTGRRQHFERNWYYGKESAKPVLSRRSCHSKTVKAGVVKSIIGNALKKSPSTWLSATIVRCFGRKRR</sequence>
<evidence type="ECO:0000313" key="2">
    <source>
        <dbReference type="Proteomes" id="UP000805193"/>
    </source>
</evidence>
<gene>
    <name evidence="1" type="ORF">HPB47_004006</name>
</gene>
<accession>A0AC60PI93</accession>
<dbReference type="EMBL" id="JABSTQ010010605">
    <property type="protein sequence ID" value="KAG0419588.1"/>
    <property type="molecule type" value="Genomic_DNA"/>
</dbReference>
<comment type="caution">
    <text evidence="1">The sequence shown here is derived from an EMBL/GenBank/DDBJ whole genome shotgun (WGS) entry which is preliminary data.</text>
</comment>
<keyword evidence="2" id="KW-1185">Reference proteome</keyword>
<dbReference type="Proteomes" id="UP000805193">
    <property type="component" value="Unassembled WGS sequence"/>
</dbReference>
<protein>
    <submittedName>
        <fullName evidence="1">Uncharacterized protein</fullName>
    </submittedName>
</protein>
<organism evidence="1 2">
    <name type="scientific">Ixodes persulcatus</name>
    <name type="common">Taiga tick</name>
    <dbReference type="NCBI Taxonomy" id="34615"/>
    <lineage>
        <taxon>Eukaryota</taxon>
        <taxon>Metazoa</taxon>
        <taxon>Ecdysozoa</taxon>
        <taxon>Arthropoda</taxon>
        <taxon>Chelicerata</taxon>
        <taxon>Arachnida</taxon>
        <taxon>Acari</taxon>
        <taxon>Parasitiformes</taxon>
        <taxon>Ixodida</taxon>
        <taxon>Ixodoidea</taxon>
        <taxon>Ixodidae</taxon>
        <taxon>Ixodinae</taxon>
        <taxon>Ixodes</taxon>
    </lineage>
</organism>